<accession>A0AAD2AV70</accession>
<evidence type="ECO:0008006" key="4">
    <source>
        <dbReference type="Google" id="ProtNLM"/>
    </source>
</evidence>
<dbReference type="RefSeq" id="WP_316869234.1">
    <property type="nucleotide sequence ID" value="NZ_CATWAF010000002.1"/>
</dbReference>
<gene>
    <name evidence="2" type="ORF">LMG18091_01523</name>
</gene>
<evidence type="ECO:0000313" key="3">
    <source>
        <dbReference type="Proteomes" id="UP001189915"/>
    </source>
</evidence>
<reference evidence="2 3" key="1">
    <citation type="submission" date="2023-07" db="EMBL/GenBank/DDBJ databases">
        <authorList>
            <person name="Peeters C."/>
        </authorList>
    </citation>
    <scope>NUCLEOTIDE SEQUENCE [LARGE SCALE GENOMIC DNA]</scope>
    <source>
        <strain evidence="2 3">LMG 18091</strain>
    </source>
</reference>
<organism evidence="2 3">
    <name type="scientific">Ralstonia wenshanensis</name>
    <dbReference type="NCBI Taxonomy" id="2842456"/>
    <lineage>
        <taxon>Bacteria</taxon>
        <taxon>Pseudomonadati</taxon>
        <taxon>Pseudomonadota</taxon>
        <taxon>Betaproteobacteria</taxon>
        <taxon>Burkholderiales</taxon>
        <taxon>Burkholderiaceae</taxon>
        <taxon>Ralstonia</taxon>
    </lineage>
</organism>
<dbReference type="SUPFAM" id="SSF143081">
    <property type="entry name" value="BB1717-like"/>
    <property type="match status" value="1"/>
</dbReference>
<feature type="region of interest" description="Disordered" evidence="1">
    <location>
        <begin position="125"/>
        <end position="148"/>
    </location>
</feature>
<dbReference type="InterPro" id="IPR036590">
    <property type="entry name" value="SRAP-like"/>
</dbReference>
<dbReference type="Proteomes" id="UP001189915">
    <property type="component" value="Unassembled WGS sequence"/>
</dbReference>
<name>A0AAD2AV70_9RALS</name>
<comment type="caution">
    <text evidence="2">The sequence shown here is derived from an EMBL/GenBank/DDBJ whole genome shotgun (WGS) entry which is preliminary data.</text>
</comment>
<proteinExistence type="predicted"/>
<dbReference type="EMBL" id="CATWAF010000002">
    <property type="protein sequence ID" value="CAJ0691895.1"/>
    <property type="molecule type" value="Genomic_DNA"/>
</dbReference>
<sequence>MSGDTGVNPVPVDAIYEPCYESGRNVRHKIWIKGQTEFGIAGIWHTWTSPEGGPPRYAFAMLTLNADDHAIFKRMHKPTNPDGSPKEKRGVVMLARDKWDAWLSCRDPEVARIFLSLYPAELMDAEPAPANPKSGQPRTPPPASGDLF</sequence>
<keyword evidence="3" id="KW-1185">Reference proteome</keyword>
<dbReference type="Gene3D" id="3.90.1680.10">
    <property type="entry name" value="SOS response associated peptidase-like"/>
    <property type="match status" value="1"/>
</dbReference>
<feature type="compositionally biased region" description="Pro residues" evidence="1">
    <location>
        <begin position="138"/>
        <end position="148"/>
    </location>
</feature>
<evidence type="ECO:0000313" key="2">
    <source>
        <dbReference type="EMBL" id="CAJ0691895.1"/>
    </source>
</evidence>
<protein>
    <recommendedName>
        <fullName evidence="4">DUF159 family protein</fullName>
    </recommendedName>
</protein>
<dbReference type="GO" id="GO:0106300">
    <property type="term" value="P:protein-DNA covalent cross-linking repair"/>
    <property type="evidence" value="ECO:0007669"/>
    <property type="project" value="InterPro"/>
</dbReference>
<dbReference type="Pfam" id="PF02586">
    <property type="entry name" value="SRAP"/>
    <property type="match status" value="1"/>
</dbReference>
<dbReference type="AlphaFoldDB" id="A0AAD2AV70"/>
<dbReference type="GO" id="GO:0003697">
    <property type="term" value="F:single-stranded DNA binding"/>
    <property type="evidence" value="ECO:0007669"/>
    <property type="project" value="InterPro"/>
</dbReference>
<evidence type="ECO:0000256" key="1">
    <source>
        <dbReference type="SAM" id="MobiDB-lite"/>
    </source>
</evidence>
<dbReference type="InterPro" id="IPR003738">
    <property type="entry name" value="SRAP"/>
</dbReference>